<dbReference type="EMBL" id="SFAV01000313">
    <property type="protein sequence ID" value="TRU82265.1"/>
    <property type="molecule type" value="Genomic_DNA"/>
</dbReference>
<dbReference type="AlphaFoldDB" id="A0A552IFL9"/>
<sequence length="61" mass="6624">MGFLKGNSLPKLVVTCDFITQSGPLGVEPSKPPVGGGASSPERWSALAFRWDAYRQLLIYL</sequence>
<protein>
    <submittedName>
        <fullName evidence="1">Uncharacterized protein</fullName>
    </submittedName>
</protein>
<dbReference type="Proteomes" id="UP000319191">
    <property type="component" value="Unassembled WGS sequence"/>
</dbReference>
<evidence type="ECO:0000313" key="1">
    <source>
        <dbReference type="EMBL" id="TRU82265.1"/>
    </source>
</evidence>
<name>A0A552IFL9_9CHRO</name>
<organism evidence="1 2">
    <name type="scientific">Microcystis novacekii Mn_MB_F_20050700_S1D</name>
    <dbReference type="NCBI Taxonomy" id="2486266"/>
    <lineage>
        <taxon>Bacteria</taxon>
        <taxon>Bacillati</taxon>
        <taxon>Cyanobacteriota</taxon>
        <taxon>Cyanophyceae</taxon>
        <taxon>Oscillatoriophycideae</taxon>
        <taxon>Chroococcales</taxon>
        <taxon>Microcystaceae</taxon>
        <taxon>Microcystis</taxon>
    </lineage>
</organism>
<proteinExistence type="predicted"/>
<comment type="caution">
    <text evidence="1">The sequence shown here is derived from an EMBL/GenBank/DDBJ whole genome shotgun (WGS) entry which is preliminary data.</text>
</comment>
<evidence type="ECO:0000313" key="2">
    <source>
        <dbReference type="Proteomes" id="UP000319191"/>
    </source>
</evidence>
<reference evidence="1 2" key="1">
    <citation type="submission" date="2019-01" db="EMBL/GenBank/DDBJ databases">
        <title>Coherence of Microcystis species and biogeography revealed through population genomics.</title>
        <authorList>
            <person name="Perez-Carrascal O.M."/>
            <person name="Terrat Y."/>
            <person name="Giani A."/>
            <person name="Fortin N."/>
            <person name="Tromas N."/>
            <person name="Shapiro B.J."/>
        </authorList>
    </citation>
    <scope>NUCLEOTIDE SEQUENCE [LARGE SCALE GENOMIC DNA]</scope>
    <source>
        <strain evidence="1">Mn_MB_F_20050700_S1D</strain>
    </source>
</reference>
<gene>
    <name evidence="1" type="ORF">EWV54_22035</name>
</gene>
<accession>A0A552IFL9</accession>